<protein>
    <submittedName>
        <fullName evidence="2">Uncharacterized protein</fullName>
    </submittedName>
</protein>
<dbReference type="KEGG" id="cter:A606_11835"/>
<gene>
    <name evidence="2" type="ORF">A606_11835</name>
</gene>
<keyword evidence="1" id="KW-0472">Membrane</keyword>
<dbReference type="EMBL" id="CP003696">
    <property type="protein sequence ID" value="AGP32006.1"/>
    <property type="molecule type" value="Genomic_DNA"/>
</dbReference>
<keyword evidence="1" id="KW-0812">Transmembrane</keyword>
<name>S4XHK6_9CORY</name>
<keyword evidence="3" id="KW-1185">Reference proteome</keyword>
<evidence type="ECO:0000313" key="3">
    <source>
        <dbReference type="Proteomes" id="UP000014809"/>
    </source>
</evidence>
<dbReference type="HOGENOM" id="CLU_2786859_0_0_11"/>
<proteinExistence type="predicted"/>
<keyword evidence="1" id="KW-1133">Transmembrane helix</keyword>
<dbReference type="PATRIC" id="fig|1200352.3.peg.2429"/>
<sequence length="68" mass="7133">MTKLLAPTISVLIGLVVFLVASWIAGWDPNLDLLIPVSVVAAISDFLGGFGARIRARSAEHTATSKGQ</sequence>
<feature type="transmembrane region" description="Helical" evidence="1">
    <location>
        <begin position="7"/>
        <end position="27"/>
    </location>
</feature>
<reference evidence="2 3" key="1">
    <citation type="submission" date="2012-06" db="EMBL/GenBank/DDBJ databases">
        <title>Complete genome sequence of Corynebacterium terpenotabidum Y-11 (=DSM 44721).</title>
        <authorList>
            <person name="Ruckert C."/>
            <person name="Albersmeier A."/>
            <person name="Al-Dilaimi A."/>
            <person name="Szczepanowski R."/>
            <person name="Kalinowski J."/>
        </authorList>
    </citation>
    <scope>NUCLEOTIDE SEQUENCE [LARGE SCALE GENOMIC DNA]</scope>
    <source>
        <strain evidence="2 3">Y-11</strain>
    </source>
</reference>
<evidence type="ECO:0000313" key="2">
    <source>
        <dbReference type="EMBL" id="AGP32006.1"/>
    </source>
</evidence>
<accession>S4XHK6</accession>
<organism evidence="2 3">
    <name type="scientific">Corynebacterium terpenotabidum Y-11</name>
    <dbReference type="NCBI Taxonomy" id="1200352"/>
    <lineage>
        <taxon>Bacteria</taxon>
        <taxon>Bacillati</taxon>
        <taxon>Actinomycetota</taxon>
        <taxon>Actinomycetes</taxon>
        <taxon>Mycobacteriales</taxon>
        <taxon>Corynebacteriaceae</taxon>
        <taxon>Corynebacterium</taxon>
    </lineage>
</organism>
<feature type="transmembrane region" description="Helical" evidence="1">
    <location>
        <begin position="33"/>
        <end position="52"/>
    </location>
</feature>
<dbReference type="AlphaFoldDB" id="S4XHK6"/>
<dbReference type="RefSeq" id="WP_020442354.1">
    <property type="nucleotide sequence ID" value="NC_021663.1"/>
</dbReference>
<dbReference type="Proteomes" id="UP000014809">
    <property type="component" value="Chromosome"/>
</dbReference>
<evidence type="ECO:0000256" key="1">
    <source>
        <dbReference type="SAM" id="Phobius"/>
    </source>
</evidence>